<gene>
    <name evidence="8" type="ORF">AOX59_10620</name>
    <name evidence="9" type="ORF">AOX59_14850</name>
</gene>
<keyword evidence="2" id="KW-0815">Transposition</keyword>
<evidence type="ECO:0000256" key="2">
    <source>
        <dbReference type="ARBA" id="ARBA00022578"/>
    </source>
</evidence>
<dbReference type="KEGG" id="lao:AOX59_10620"/>
<evidence type="ECO:0000256" key="3">
    <source>
        <dbReference type="ARBA" id="ARBA00023125"/>
    </source>
</evidence>
<keyword evidence="4" id="KW-0233">DNA recombination</keyword>
<dbReference type="EMBL" id="CP013862">
    <property type="protein sequence ID" value="ALX49738.1"/>
    <property type="molecule type" value="Genomic_DNA"/>
</dbReference>
<dbReference type="PROSITE" id="PS50531">
    <property type="entry name" value="HTH_IS21"/>
    <property type="match status" value="1"/>
</dbReference>
<evidence type="ECO:0000256" key="4">
    <source>
        <dbReference type="ARBA" id="ARBA00023172"/>
    </source>
</evidence>
<keyword evidence="10" id="KW-1185">Reference proteome</keyword>
<feature type="domain" description="HTH IS21-type" evidence="6">
    <location>
        <begin position="5"/>
        <end position="70"/>
    </location>
</feature>
<keyword evidence="3" id="KW-0238">DNA-binding</keyword>
<dbReference type="Gene3D" id="1.10.10.60">
    <property type="entry name" value="Homeodomain-like"/>
    <property type="match status" value="1"/>
</dbReference>
<evidence type="ECO:0000256" key="5">
    <source>
        <dbReference type="SAM" id="MobiDB-lite"/>
    </source>
</evidence>
<dbReference type="NCBIfam" id="NF033546">
    <property type="entry name" value="transpos_IS21"/>
    <property type="match status" value="1"/>
</dbReference>
<dbReference type="GO" id="GO:0003677">
    <property type="term" value="F:DNA binding"/>
    <property type="evidence" value="ECO:0007669"/>
    <property type="project" value="UniProtKB-KW"/>
</dbReference>
<evidence type="ECO:0000256" key="1">
    <source>
        <dbReference type="ARBA" id="ARBA00009277"/>
    </source>
</evidence>
<evidence type="ECO:0000313" key="10">
    <source>
        <dbReference type="Proteomes" id="UP000050331"/>
    </source>
</evidence>
<protein>
    <submittedName>
        <fullName evidence="8">Transposase</fullName>
    </submittedName>
</protein>
<dbReference type="InterPro" id="IPR017894">
    <property type="entry name" value="HTH_IS21_transposase_type"/>
</dbReference>
<feature type="domain" description="Integrase catalytic" evidence="7">
    <location>
        <begin position="124"/>
        <end position="300"/>
    </location>
</feature>
<feature type="compositionally biased region" description="Basic and acidic residues" evidence="5">
    <location>
        <begin position="497"/>
        <end position="506"/>
    </location>
</feature>
<dbReference type="InterPro" id="IPR009057">
    <property type="entry name" value="Homeodomain-like_sf"/>
</dbReference>
<reference evidence="8 10" key="1">
    <citation type="submission" date="2016-01" db="EMBL/GenBank/DDBJ databases">
        <title>Complete genome sequence of strain Lentibacillus amyloliquefaciens LAM0015T isolated from saline sediment.</title>
        <authorList>
            <person name="Wang J.-L."/>
            <person name="He M.-X."/>
        </authorList>
    </citation>
    <scope>NUCLEOTIDE SEQUENCE [LARGE SCALE GENOMIC DNA]</scope>
    <source>
        <strain evidence="8 10">LAM0015</strain>
    </source>
</reference>
<dbReference type="Pfam" id="PF02796">
    <property type="entry name" value="HTH_7"/>
    <property type="match status" value="1"/>
</dbReference>
<dbReference type="InterPro" id="IPR036397">
    <property type="entry name" value="RNaseH_sf"/>
</dbReference>
<dbReference type="GO" id="GO:0015074">
    <property type="term" value="P:DNA integration"/>
    <property type="evidence" value="ECO:0007669"/>
    <property type="project" value="InterPro"/>
</dbReference>
<dbReference type="InterPro" id="IPR001584">
    <property type="entry name" value="Integrase_cat-core"/>
</dbReference>
<organism evidence="8 10">
    <name type="scientific">Lentibacillus amyloliquefaciens</name>
    <dbReference type="NCBI Taxonomy" id="1472767"/>
    <lineage>
        <taxon>Bacteria</taxon>
        <taxon>Bacillati</taxon>
        <taxon>Bacillota</taxon>
        <taxon>Bacilli</taxon>
        <taxon>Bacillales</taxon>
        <taxon>Bacillaceae</taxon>
        <taxon>Lentibacillus</taxon>
    </lineage>
</organism>
<dbReference type="Gene3D" id="3.30.420.10">
    <property type="entry name" value="Ribonuclease H-like superfamily/Ribonuclease H"/>
    <property type="match status" value="1"/>
</dbReference>
<feature type="region of interest" description="Disordered" evidence="5">
    <location>
        <begin position="484"/>
        <end position="506"/>
    </location>
</feature>
<dbReference type="KEGG" id="lao:AOX59_14850"/>
<comment type="similarity">
    <text evidence="1">Belongs to the transposase IS21/IS408/IS1162 family.</text>
</comment>
<dbReference type="AlphaFoldDB" id="A0A0U3W789"/>
<dbReference type="PROSITE" id="PS50994">
    <property type="entry name" value="INTEGRASE"/>
    <property type="match status" value="1"/>
</dbReference>
<evidence type="ECO:0000259" key="7">
    <source>
        <dbReference type="PROSITE" id="PS50994"/>
    </source>
</evidence>
<evidence type="ECO:0000259" key="6">
    <source>
        <dbReference type="PROSITE" id="PS50531"/>
    </source>
</evidence>
<sequence length="521" mass="60459">MEKWHVYMDIYQLKQQGFKIRRIARKLGISRTTVYKYLEKSPEEMGEWMASTQTRRKKLDPYEMLIQTWLSEHPDLSASQIHDWLLERYTDLKVGESTVRLFVNELREKYNIPKTEAMRDYQGLQDPPMGQQAQVDFGHTVQKTPDGKEVKLTFITFVLSHSRYKFVKWLDRPLTTKDVIDCHEQAFHAFGGIPYEIVYDQDALIVVSENAGDLILTEAFQAYREERKLTMYVCRKADPESKGKVENVVKFVKGNFAKNRIFGTLDRWKEQSDAWLERTGNGKVHNTTKKRPVEVFALEKQHLRPVTTKLTLSRVDSSITRTVRKDNTILYQSNRYSVPLGTYRQNKIVYIQTDDHSLVIREHQEGPVIANHSISHGKGKLIQDSQHTRDRTKGIAAYMATIAEKFEDKEKAMTFLEALHKKYPRYIRDQLQLMSKALKEIEPTIGDEALHMCMQQGIESATEFGDVVQYIKRQRQVDHAALDHTKEPVKPLNGRETSVDDTKPQTRDVSDYLALLEGASV</sequence>
<dbReference type="PANTHER" id="PTHR35004">
    <property type="entry name" value="TRANSPOSASE RV3428C-RELATED"/>
    <property type="match status" value="1"/>
</dbReference>
<dbReference type="PANTHER" id="PTHR35004:SF6">
    <property type="entry name" value="TRANSPOSASE"/>
    <property type="match status" value="1"/>
</dbReference>
<dbReference type="GO" id="GO:0032196">
    <property type="term" value="P:transposition"/>
    <property type="evidence" value="ECO:0007669"/>
    <property type="project" value="UniProtKB-KW"/>
</dbReference>
<accession>A0A0U3W789</accession>
<evidence type="ECO:0000313" key="9">
    <source>
        <dbReference type="EMBL" id="ALX49738.1"/>
    </source>
</evidence>
<name>A0A0U3W789_9BACI</name>
<dbReference type="STRING" id="1472767.AOX59_10620"/>
<proteinExistence type="inferred from homology"/>
<dbReference type="EMBL" id="CP013862">
    <property type="protein sequence ID" value="ALX49010.1"/>
    <property type="molecule type" value="Genomic_DNA"/>
</dbReference>
<dbReference type="InterPro" id="IPR006120">
    <property type="entry name" value="Resolvase_HTH_dom"/>
</dbReference>
<evidence type="ECO:0000313" key="8">
    <source>
        <dbReference type="EMBL" id="ALX49010.1"/>
    </source>
</evidence>
<dbReference type="Proteomes" id="UP000050331">
    <property type="component" value="Chromosome"/>
</dbReference>
<dbReference type="GO" id="GO:0000150">
    <property type="term" value="F:DNA strand exchange activity"/>
    <property type="evidence" value="ECO:0007669"/>
    <property type="project" value="InterPro"/>
</dbReference>
<dbReference type="SUPFAM" id="SSF46689">
    <property type="entry name" value="Homeodomain-like"/>
    <property type="match status" value="1"/>
</dbReference>
<dbReference type="SUPFAM" id="SSF53098">
    <property type="entry name" value="Ribonuclease H-like"/>
    <property type="match status" value="1"/>
</dbReference>
<dbReference type="InterPro" id="IPR012337">
    <property type="entry name" value="RNaseH-like_sf"/>
</dbReference>